<dbReference type="PANTHER" id="PTHR15892">
    <property type="entry name" value="MITOCHONDRIAL RIBOSOMAL PROTEIN L30"/>
    <property type="match status" value="1"/>
</dbReference>
<dbReference type="GO" id="GO:0006412">
    <property type="term" value="P:translation"/>
    <property type="evidence" value="ECO:0007669"/>
    <property type="project" value="InterPro"/>
</dbReference>
<keyword evidence="2" id="KW-0689">Ribosomal protein</keyword>
<dbReference type="PANTHER" id="PTHR15892:SF2">
    <property type="entry name" value="LARGE RIBOSOMAL SUBUNIT PROTEIN UL30M"/>
    <property type="match status" value="1"/>
</dbReference>
<dbReference type="Gene3D" id="3.30.1390.20">
    <property type="entry name" value="Ribosomal protein L30, ferredoxin-like fold domain"/>
    <property type="match status" value="1"/>
</dbReference>
<evidence type="ECO:0000256" key="1">
    <source>
        <dbReference type="ARBA" id="ARBA00007594"/>
    </source>
</evidence>
<feature type="domain" description="Large ribosomal subunit protein uL30-like ferredoxin-like fold" evidence="6">
    <location>
        <begin position="59"/>
        <end position="108"/>
    </location>
</feature>
<dbReference type="SUPFAM" id="SSF55129">
    <property type="entry name" value="Ribosomal protein L30p/L7e"/>
    <property type="match status" value="1"/>
</dbReference>
<keyword evidence="3" id="KW-0687">Ribonucleoprotein</keyword>
<dbReference type="OrthoDB" id="9973389at2759"/>
<proteinExistence type="inferred from homology"/>
<dbReference type="InterPro" id="IPR005996">
    <property type="entry name" value="Ribosomal_uL30_bac-type"/>
</dbReference>
<comment type="caution">
    <text evidence="7">The sequence shown here is derived from an EMBL/GenBank/DDBJ whole genome shotgun (WGS) entry which is preliminary data.</text>
</comment>
<organism evidence="7 8">
    <name type="scientific">Rhynchophorus ferrugineus</name>
    <name type="common">Red palm weevil</name>
    <name type="synonym">Curculio ferrugineus</name>
    <dbReference type="NCBI Taxonomy" id="354439"/>
    <lineage>
        <taxon>Eukaryota</taxon>
        <taxon>Metazoa</taxon>
        <taxon>Ecdysozoa</taxon>
        <taxon>Arthropoda</taxon>
        <taxon>Hexapoda</taxon>
        <taxon>Insecta</taxon>
        <taxon>Pterygota</taxon>
        <taxon>Neoptera</taxon>
        <taxon>Endopterygota</taxon>
        <taxon>Coleoptera</taxon>
        <taxon>Polyphaga</taxon>
        <taxon>Cucujiformia</taxon>
        <taxon>Curculionidae</taxon>
        <taxon>Dryophthorinae</taxon>
        <taxon>Rhynchophorus</taxon>
    </lineage>
</organism>
<dbReference type="Pfam" id="PF00327">
    <property type="entry name" value="Ribosomal_L30"/>
    <property type="match status" value="1"/>
</dbReference>
<dbReference type="InterPro" id="IPR016082">
    <property type="entry name" value="Ribosomal_uL30_ferredoxin-like"/>
</dbReference>
<keyword evidence="8" id="KW-1185">Reference proteome</keyword>
<name>A0A834M5U4_RHYFE</name>
<reference evidence="7" key="1">
    <citation type="submission" date="2020-08" db="EMBL/GenBank/DDBJ databases">
        <title>Genome sequencing and assembly of the red palm weevil Rhynchophorus ferrugineus.</title>
        <authorList>
            <person name="Dias G.B."/>
            <person name="Bergman C.M."/>
            <person name="Manee M."/>
        </authorList>
    </citation>
    <scope>NUCLEOTIDE SEQUENCE</scope>
    <source>
        <strain evidence="7">AA-2017</strain>
        <tissue evidence="7">Whole larva</tissue>
    </source>
</reference>
<dbReference type="GO" id="GO:0005739">
    <property type="term" value="C:mitochondrion"/>
    <property type="evidence" value="ECO:0007669"/>
    <property type="project" value="TreeGrafter"/>
</dbReference>
<evidence type="ECO:0000256" key="2">
    <source>
        <dbReference type="ARBA" id="ARBA00022980"/>
    </source>
</evidence>
<protein>
    <recommendedName>
        <fullName evidence="4">Large ribosomal subunit protein uL30m</fullName>
    </recommendedName>
    <alternativeName>
        <fullName evidence="5">39S ribosomal protein L30, mitochondrial</fullName>
    </alternativeName>
</protein>
<comment type="similarity">
    <text evidence="1">Belongs to the universal ribosomal protein uL30 family.</text>
</comment>
<evidence type="ECO:0000313" key="8">
    <source>
        <dbReference type="Proteomes" id="UP000625711"/>
    </source>
</evidence>
<evidence type="ECO:0000256" key="4">
    <source>
        <dbReference type="ARBA" id="ARBA00035281"/>
    </source>
</evidence>
<evidence type="ECO:0000259" key="6">
    <source>
        <dbReference type="Pfam" id="PF00327"/>
    </source>
</evidence>
<evidence type="ECO:0000256" key="3">
    <source>
        <dbReference type="ARBA" id="ARBA00023274"/>
    </source>
</evidence>
<dbReference type="GO" id="GO:0015934">
    <property type="term" value="C:large ribosomal subunit"/>
    <property type="evidence" value="ECO:0007669"/>
    <property type="project" value="InterPro"/>
</dbReference>
<dbReference type="CDD" id="cd00355">
    <property type="entry name" value="Ribosomal_L30_like"/>
    <property type="match status" value="1"/>
</dbReference>
<dbReference type="AlphaFoldDB" id="A0A834M5U4"/>
<evidence type="ECO:0000313" key="7">
    <source>
        <dbReference type="EMBL" id="KAF7271528.1"/>
    </source>
</evidence>
<dbReference type="Proteomes" id="UP000625711">
    <property type="component" value="Unassembled WGS sequence"/>
</dbReference>
<dbReference type="EMBL" id="JAACXV010013947">
    <property type="protein sequence ID" value="KAF7271528.1"/>
    <property type="molecule type" value="Genomic_DNA"/>
</dbReference>
<accession>A0A834M5U4</accession>
<dbReference type="GO" id="GO:0003735">
    <property type="term" value="F:structural constituent of ribosome"/>
    <property type="evidence" value="ECO:0007669"/>
    <property type="project" value="InterPro"/>
</dbReference>
<gene>
    <name evidence="7" type="ORF">GWI33_015602</name>
</gene>
<sequence length="181" mass="21604">MFAKKLLQISKSFTVNQRSIAKFRYNWYNEGIQYPGFKYYPRHESFKDNPYEPSKLFRISRLTPLKGLSKWEKDILQGFGLLGKKNDYAIVKNIPENNARLWKVKHLVEILPITFPDGFPKESDRTYLTERGQLRIIKTIQPIEKQLQLTEEFSKLPERMDGDTLRRNLRRKWNTSYESVL</sequence>
<dbReference type="InterPro" id="IPR036919">
    <property type="entry name" value="Ribo_uL30_ferredoxin-like_sf"/>
</dbReference>
<evidence type="ECO:0000256" key="5">
    <source>
        <dbReference type="ARBA" id="ARBA00035356"/>
    </source>
</evidence>